<gene>
    <name evidence="2" type="ORF">SMAX5B_013097</name>
</gene>
<evidence type="ECO:0000313" key="2">
    <source>
        <dbReference type="EMBL" id="AWP01912.1"/>
    </source>
</evidence>
<protein>
    <submittedName>
        <fullName evidence="2">Uncharacterized protein</fullName>
    </submittedName>
</protein>
<evidence type="ECO:0000256" key="1">
    <source>
        <dbReference type="SAM" id="MobiDB-lite"/>
    </source>
</evidence>
<proteinExistence type="predicted"/>
<name>A0A2U9BE40_SCOMX</name>
<organism evidence="2 3">
    <name type="scientific">Scophthalmus maximus</name>
    <name type="common">Turbot</name>
    <name type="synonym">Psetta maxima</name>
    <dbReference type="NCBI Taxonomy" id="52904"/>
    <lineage>
        <taxon>Eukaryota</taxon>
        <taxon>Metazoa</taxon>
        <taxon>Chordata</taxon>
        <taxon>Craniata</taxon>
        <taxon>Vertebrata</taxon>
        <taxon>Euteleostomi</taxon>
        <taxon>Actinopterygii</taxon>
        <taxon>Neopterygii</taxon>
        <taxon>Teleostei</taxon>
        <taxon>Neoteleostei</taxon>
        <taxon>Acanthomorphata</taxon>
        <taxon>Carangaria</taxon>
        <taxon>Pleuronectiformes</taxon>
        <taxon>Pleuronectoidei</taxon>
        <taxon>Scophthalmidae</taxon>
        <taxon>Scophthalmus</taxon>
    </lineage>
</organism>
<dbReference type="AlphaFoldDB" id="A0A2U9BE40"/>
<sequence length="219" mass="23227">MARAGLTYGCLSMPNAIARPAGLACQYRADYNESVVAVAHTIIHGSEARQGEALQGNTIGPPPDYFLPAGCYFCVLLLVYMRMLGELPGSPGSQRSSSNNNSPANGIMMTPVRPAAHTGEHSSDTFELHKSGCFHLCSRTHTHTATHSDGVTQASTTEPPLSDAEHTARPGPPADLPPGSRKRLSYAGLFPHCQGPACPSAARPTETEQITAWTIARGY</sequence>
<feature type="region of interest" description="Disordered" evidence="1">
    <location>
        <begin position="144"/>
        <end position="186"/>
    </location>
</feature>
<feature type="compositionally biased region" description="Polar residues" evidence="1">
    <location>
        <begin position="91"/>
        <end position="104"/>
    </location>
</feature>
<dbReference type="Proteomes" id="UP000246464">
    <property type="component" value="Chromosome 5"/>
</dbReference>
<feature type="region of interest" description="Disordered" evidence="1">
    <location>
        <begin position="89"/>
        <end position="123"/>
    </location>
</feature>
<accession>A0A2U9BE40</accession>
<dbReference type="EMBL" id="CP026247">
    <property type="protein sequence ID" value="AWP01912.1"/>
    <property type="molecule type" value="Genomic_DNA"/>
</dbReference>
<keyword evidence="3" id="KW-1185">Reference proteome</keyword>
<evidence type="ECO:0000313" key="3">
    <source>
        <dbReference type="Proteomes" id="UP000246464"/>
    </source>
</evidence>
<feature type="compositionally biased region" description="Polar residues" evidence="1">
    <location>
        <begin position="145"/>
        <end position="159"/>
    </location>
</feature>
<reference evidence="2 3" key="1">
    <citation type="submission" date="2017-12" db="EMBL/GenBank/DDBJ databases">
        <title>Integrating genomic resources of turbot (Scophthalmus maximus) in depth evaluation of genetic and physical mapping variation across individuals.</title>
        <authorList>
            <person name="Martinez P."/>
        </authorList>
    </citation>
    <scope>NUCLEOTIDE SEQUENCE [LARGE SCALE GENOMIC DNA]</scope>
</reference>